<protein>
    <submittedName>
        <fullName evidence="7">Uncharacterized protein</fullName>
    </submittedName>
</protein>
<dbReference type="FunFam" id="3.80.10.10:FF:000251">
    <property type="entry name" value="Ubiquitin ligase complex F-box protein GRR1"/>
    <property type="match status" value="1"/>
</dbReference>
<dbReference type="AlphaFoldDB" id="A0A084GGY8"/>
<feature type="compositionally biased region" description="Polar residues" evidence="4">
    <location>
        <begin position="15"/>
        <end position="34"/>
    </location>
</feature>
<dbReference type="PANTHER" id="PTHR13318">
    <property type="entry name" value="PARTNER OF PAIRED, ISOFORM B-RELATED"/>
    <property type="match status" value="1"/>
</dbReference>
<dbReference type="InterPro" id="IPR057207">
    <property type="entry name" value="FBXL15_LRR"/>
</dbReference>
<dbReference type="InterPro" id="IPR036047">
    <property type="entry name" value="F-box-like_dom_sf"/>
</dbReference>
<name>A0A084GGY8_PSEDA</name>
<dbReference type="OMA" id="LCNRIRY"/>
<organism evidence="7 8">
    <name type="scientific">Pseudallescheria apiosperma</name>
    <name type="common">Scedosporium apiospermum</name>
    <dbReference type="NCBI Taxonomy" id="563466"/>
    <lineage>
        <taxon>Eukaryota</taxon>
        <taxon>Fungi</taxon>
        <taxon>Dikarya</taxon>
        <taxon>Ascomycota</taxon>
        <taxon>Pezizomycotina</taxon>
        <taxon>Sordariomycetes</taxon>
        <taxon>Hypocreomycetidae</taxon>
        <taxon>Microascales</taxon>
        <taxon>Microascaceae</taxon>
        <taxon>Scedosporium</taxon>
    </lineage>
</organism>
<dbReference type="Pfam" id="PF25372">
    <property type="entry name" value="DUF7885"/>
    <property type="match status" value="1"/>
</dbReference>
<gene>
    <name evidence="7" type="ORF">SAPIO_CDS0414</name>
</gene>
<feature type="domain" description="F-box/LRR-repeat protein 15-like leucin rich repeat" evidence="6">
    <location>
        <begin position="251"/>
        <end position="469"/>
    </location>
</feature>
<dbReference type="VEuPathDB" id="FungiDB:SAPIO_CDS0414"/>
<feature type="domain" description="F-box" evidence="5">
    <location>
        <begin position="80"/>
        <end position="125"/>
    </location>
</feature>
<feature type="compositionally biased region" description="Pro residues" evidence="4">
    <location>
        <begin position="621"/>
        <end position="639"/>
    </location>
</feature>
<proteinExistence type="predicted"/>
<dbReference type="Gene3D" id="3.80.10.10">
    <property type="entry name" value="Ribonuclease Inhibitor"/>
    <property type="match status" value="2"/>
</dbReference>
<keyword evidence="3" id="KW-0833">Ubl conjugation pathway</keyword>
<dbReference type="KEGG" id="sapo:SAPIO_CDS0414"/>
<dbReference type="Proteomes" id="UP000028545">
    <property type="component" value="Unassembled WGS sequence"/>
</dbReference>
<dbReference type="OrthoDB" id="10257471at2759"/>
<evidence type="ECO:0000259" key="5">
    <source>
        <dbReference type="Pfam" id="PF12937"/>
    </source>
</evidence>
<dbReference type="RefSeq" id="XP_016646399.1">
    <property type="nucleotide sequence ID" value="XM_016783199.1"/>
</dbReference>
<dbReference type="EMBL" id="JOWA01000022">
    <property type="protein sequence ID" value="KEZ46600.1"/>
    <property type="molecule type" value="Genomic_DNA"/>
</dbReference>
<keyword evidence="1" id="KW-0433">Leucine-rich repeat</keyword>
<dbReference type="SMART" id="SM00367">
    <property type="entry name" value="LRR_CC"/>
    <property type="match status" value="12"/>
</dbReference>
<dbReference type="HOGENOM" id="CLU_010840_3_0_1"/>
<evidence type="ECO:0000256" key="2">
    <source>
        <dbReference type="ARBA" id="ARBA00022737"/>
    </source>
</evidence>
<reference evidence="7 8" key="1">
    <citation type="journal article" date="2014" name="Genome Announc.">
        <title>Draft genome sequence of the pathogenic fungus Scedosporium apiospermum.</title>
        <authorList>
            <person name="Vandeputte P."/>
            <person name="Ghamrawi S."/>
            <person name="Rechenmann M."/>
            <person name="Iltis A."/>
            <person name="Giraud S."/>
            <person name="Fleury M."/>
            <person name="Thornton C."/>
            <person name="Delhaes L."/>
            <person name="Meyer W."/>
            <person name="Papon N."/>
            <person name="Bouchara J.P."/>
        </authorList>
    </citation>
    <scope>NUCLEOTIDE SEQUENCE [LARGE SCALE GENOMIC DNA]</scope>
    <source>
        <strain evidence="7 8">IHEM 14462</strain>
    </source>
</reference>
<evidence type="ECO:0000256" key="1">
    <source>
        <dbReference type="ARBA" id="ARBA00022614"/>
    </source>
</evidence>
<evidence type="ECO:0000259" key="6">
    <source>
        <dbReference type="Pfam" id="PF25372"/>
    </source>
</evidence>
<dbReference type="GO" id="GO:0031146">
    <property type="term" value="P:SCF-dependent proteasomal ubiquitin-dependent protein catabolic process"/>
    <property type="evidence" value="ECO:0007669"/>
    <property type="project" value="TreeGrafter"/>
</dbReference>
<dbReference type="InterPro" id="IPR001810">
    <property type="entry name" value="F-box_dom"/>
</dbReference>
<evidence type="ECO:0000313" key="8">
    <source>
        <dbReference type="Proteomes" id="UP000028545"/>
    </source>
</evidence>
<dbReference type="Pfam" id="PF12937">
    <property type="entry name" value="F-box-like"/>
    <property type="match status" value="1"/>
</dbReference>
<dbReference type="SUPFAM" id="SSF52047">
    <property type="entry name" value="RNI-like"/>
    <property type="match status" value="1"/>
</dbReference>
<dbReference type="InterPro" id="IPR032675">
    <property type="entry name" value="LRR_dom_sf"/>
</dbReference>
<comment type="caution">
    <text evidence="7">The sequence shown here is derived from an EMBL/GenBank/DDBJ whole genome shotgun (WGS) entry which is preliminary data.</text>
</comment>
<dbReference type="GeneID" id="27718566"/>
<accession>A0A084GGY8</accession>
<sequence>MRPVAPSLDVMAATANANAESNDQASRSSSTISSPLGPDNEESDFFMNNDDSETSLTVPNFQAMNVRDSSPEEDAIQAPIHRLPNEILISIFAKLEKPGEILQCMLTCKRWARNAVDLLWHRPLCSSWDNFEIICRAMRNEKYQNPYFAYHTFIKRLNLAALADSLNDGSVMPLGICNRVERLTLTNCEGLHDTGVMALVENNTSLHALDISGLAQITEQTILAVAAHCKRLQGLNISGCHKVSNESMIELAKNCRYIKRLKLNGCHQLRDDAIQAFADHCPNILEIDLHECLNITNEPITALFLQGRALRELRLANCELINDGAFLSLPSDRKYENLRILDLTACARITDAAVQKIMEVAPRLRNVVLAKCRNITDASVYAISRLGKNLHYIHLGHCGQITDEAVKRLVHSCNRIRYIDLGCCTNLTDESIMRLATLPKLKRIGLVKCNQITDESVIALARRHTRARRDAHGNFIGNDYYVSSLERVHLSYCLNLTLKSIIQLLNACPRLTHLSLTGVQAFLRDEFQRFGREAPREFTEHQRQVFCVFSGNCVNQLREYLNSASEYQNLRGEGSRFRITQPAAGSVQWIPLIGPDVGEEQDAEGPNMLDGSEVEANGVGVPPPPPPPPPVPATLPGPPGQAVSILATQAPSPEGTPESGL</sequence>
<dbReference type="InterPro" id="IPR006553">
    <property type="entry name" value="Leu-rich_rpt_Cys-con_subtyp"/>
</dbReference>
<evidence type="ECO:0000256" key="4">
    <source>
        <dbReference type="SAM" id="MobiDB-lite"/>
    </source>
</evidence>
<dbReference type="GO" id="GO:0019005">
    <property type="term" value="C:SCF ubiquitin ligase complex"/>
    <property type="evidence" value="ECO:0007669"/>
    <property type="project" value="TreeGrafter"/>
</dbReference>
<feature type="region of interest" description="Disordered" evidence="4">
    <location>
        <begin position="1"/>
        <end position="51"/>
    </location>
</feature>
<dbReference type="SUPFAM" id="SSF81383">
    <property type="entry name" value="F-box domain"/>
    <property type="match status" value="1"/>
</dbReference>
<evidence type="ECO:0000256" key="3">
    <source>
        <dbReference type="ARBA" id="ARBA00022786"/>
    </source>
</evidence>
<keyword evidence="2" id="KW-0677">Repeat</keyword>
<evidence type="ECO:0000313" key="7">
    <source>
        <dbReference type="EMBL" id="KEZ46600.1"/>
    </source>
</evidence>
<keyword evidence="8" id="KW-1185">Reference proteome</keyword>
<feature type="region of interest" description="Disordered" evidence="4">
    <location>
        <begin position="596"/>
        <end position="661"/>
    </location>
</feature>